<dbReference type="EMBL" id="GL871402">
    <property type="protein sequence ID" value="EGC29693.1"/>
    <property type="molecule type" value="Genomic_DNA"/>
</dbReference>
<dbReference type="GO" id="GO:0031161">
    <property type="term" value="P:phosphatidylinositol catabolic process"/>
    <property type="evidence" value="ECO:0007669"/>
    <property type="project" value="EnsemblProtists"/>
</dbReference>
<evidence type="ECO:0000256" key="3">
    <source>
        <dbReference type="ARBA" id="ARBA00022525"/>
    </source>
</evidence>
<dbReference type="OrthoDB" id="443524at2759"/>
<evidence type="ECO:0000256" key="8">
    <source>
        <dbReference type="ARBA" id="ARBA00023180"/>
    </source>
</evidence>
<dbReference type="RefSeq" id="XP_003293775.1">
    <property type="nucleotide sequence ID" value="XM_003293727.1"/>
</dbReference>
<evidence type="ECO:0000256" key="1">
    <source>
        <dbReference type="ARBA" id="ARBA00004613"/>
    </source>
</evidence>
<evidence type="ECO:0000256" key="9">
    <source>
        <dbReference type="RuleBase" id="RU364138"/>
    </source>
</evidence>
<keyword evidence="5 9" id="KW-0378">Hydrolase</keyword>
<evidence type="ECO:0000256" key="6">
    <source>
        <dbReference type="ARBA" id="ARBA00022963"/>
    </source>
</evidence>
<evidence type="ECO:0000256" key="2">
    <source>
        <dbReference type="ARBA" id="ARBA00007835"/>
    </source>
</evidence>
<dbReference type="PANTHER" id="PTHR12370:SF26">
    <property type="entry name" value="PHOSPHOLIPASE B-LIKE PROTEIN A"/>
    <property type="match status" value="1"/>
</dbReference>
<dbReference type="OMA" id="WSSYYEM"/>
<keyword evidence="4" id="KW-0732">Signal</keyword>
<dbReference type="EC" id="3.1.1.-" evidence="9"/>
<dbReference type="VEuPathDB" id="AmoebaDB:DICPUDRAFT_6034"/>
<evidence type="ECO:0000256" key="5">
    <source>
        <dbReference type="ARBA" id="ARBA00022801"/>
    </source>
</evidence>
<keyword evidence="3" id="KW-0964">Secreted</keyword>
<keyword evidence="6 9" id="KW-0442">Lipid degradation</keyword>
<dbReference type="AlphaFoldDB" id="F1A282"/>
<comment type="subcellular location">
    <subcellularLocation>
        <location evidence="1">Secreted</location>
    </subcellularLocation>
</comment>
<dbReference type="KEGG" id="dpp:DICPUDRAFT_6034"/>
<keyword evidence="8" id="KW-0325">Glycoprotein</keyword>
<dbReference type="FunFam" id="3.60.60.30:FF:000001">
    <property type="entry name" value="Phospholipase B-like protein G"/>
    <property type="match status" value="1"/>
</dbReference>
<protein>
    <recommendedName>
        <fullName evidence="9">Phospholipase B-like</fullName>
        <ecNumber evidence="9">3.1.1.-</ecNumber>
    </recommendedName>
</protein>
<dbReference type="PANTHER" id="PTHR12370">
    <property type="entry name" value="PHOSPHOLIPASE B-RELATED"/>
    <property type="match status" value="1"/>
</dbReference>
<reference evidence="11" key="1">
    <citation type="journal article" date="2011" name="Genome Biol.">
        <title>Comparative genomics of the social amoebae Dictyostelium discoideum and Dictyostelium purpureum.</title>
        <authorList>
            <consortium name="US DOE Joint Genome Institute (JGI-PGF)"/>
            <person name="Sucgang R."/>
            <person name="Kuo A."/>
            <person name="Tian X."/>
            <person name="Salerno W."/>
            <person name="Parikh A."/>
            <person name="Feasley C.L."/>
            <person name="Dalin E."/>
            <person name="Tu H."/>
            <person name="Huang E."/>
            <person name="Barry K."/>
            <person name="Lindquist E."/>
            <person name="Shapiro H."/>
            <person name="Bruce D."/>
            <person name="Schmutz J."/>
            <person name="Salamov A."/>
            <person name="Fey P."/>
            <person name="Gaudet P."/>
            <person name="Anjard C."/>
            <person name="Babu M.M."/>
            <person name="Basu S."/>
            <person name="Bushmanova Y."/>
            <person name="van der Wel H."/>
            <person name="Katoh-Kurasawa M."/>
            <person name="Dinh C."/>
            <person name="Coutinho P.M."/>
            <person name="Saito T."/>
            <person name="Elias M."/>
            <person name="Schaap P."/>
            <person name="Kay R.R."/>
            <person name="Henrissat B."/>
            <person name="Eichinger L."/>
            <person name="Rivero F."/>
            <person name="Putnam N.H."/>
            <person name="West C.M."/>
            <person name="Loomis W.F."/>
            <person name="Chisholm R.L."/>
            <person name="Shaulsky G."/>
            <person name="Strassmann J.E."/>
            <person name="Queller D.C."/>
            <person name="Kuspa A."/>
            <person name="Grigoriev I.V."/>
        </authorList>
    </citation>
    <scope>NUCLEOTIDE SEQUENCE [LARGE SCALE GENOMIC DNA]</scope>
    <source>
        <strain evidence="11">QSDP1</strain>
    </source>
</reference>
<sequence>YTVYYAGGDTYVVKPGLDFRGVAYATYSNQMMTTGWGYLSLTTSQGYPDYIQAAGAGFLEGYISQQMIWQNWENMYKNEYHNAIGSDVENWINSNLDYLTTQIAGNTDSPYWQHTDLLLAQLLYMQRGYNQSITDARLDDNQMLSIIPFLLMNMDGDMIDLGPALNLTNGKEQQTPASAPNPKQAFKEFMRRTGHCSALIKLNADLSDLYSGHTTWSSYYEMVRMFKVYTFNFATPAASKTTMFSSYPATLSSIDDFYLLDSNIVVIETTNGLMNNNLYHLISAESVLSWMRVVVTNRLATSGLSWCQTFSLYNSGTYNNQWIIVDYNKFIKGQSVLDGTLYILEQIPGYVEYSDVTPILRNGYWGSFNIPFYENVYDVSGFNETYAQYGSWFSYEGSPRALIFRRDANNVKSLSDFQKILRYNNWQNDPFSQGNAGNQISSRFDLVTQDDPNNQYLDPDAFGGIDSKVVSSDMVKSLIVNAQSGPSHDNETPFSWDSKWNTKYTYSGQPTVWNFGWYAMSVTTM</sequence>
<keyword evidence="7 9" id="KW-0443">Lipid metabolism</keyword>
<dbReference type="GO" id="GO:0005576">
    <property type="term" value="C:extracellular region"/>
    <property type="evidence" value="ECO:0000318"/>
    <property type="project" value="GO_Central"/>
</dbReference>
<dbReference type="Proteomes" id="UP000001064">
    <property type="component" value="Unassembled WGS sequence"/>
</dbReference>
<dbReference type="InterPro" id="IPR007000">
    <property type="entry name" value="PLipase_B-like"/>
</dbReference>
<comment type="function">
    <text evidence="9">Putative phospholipase.</text>
</comment>
<feature type="non-terminal residue" evidence="10">
    <location>
        <position position="525"/>
    </location>
</feature>
<comment type="similarity">
    <text evidence="2 9">Belongs to the phospholipase B-like family.</text>
</comment>
<dbReference type="Pfam" id="PF04916">
    <property type="entry name" value="Phospholip_B"/>
    <property type="match status" value="1"/>
</dbReference>
<dbReference type="eggNOG" id="KOG3774">
    <property type="taxonomic scope" value="Eukaryota"/>
</dbReference>
<dbReference type="Gene3D" id="3.60.60.30">
    <property type="match status" value="1"/>
</dbReference>
<dbReference type="GeneID" id="10505096"/>
<gene>
    <name evidence="10" type="ORF">DICPUDRAFT_6034</name>
</gene>
<name>F1A282_DICPU</name>
<keyword evidence="11" id="KW-1185">Reference proteome</keyword>
<dbReference type="GO" id="GO:0004620">
    <property type="term" value="F:phospholipase activity"/>
    <property type="evidence" value="ECO:0000318"/>
    <property type="project" value="GO_Central"/>
</dbReference>
<accession>F1A282</accession>
<proteinExistence type="inferred from homology"/>
<evidence type="ECO:0000313" key="11">
    <source>
        <dbReference type="Proteomes" id="UP000001064"/>
    </source>
</evidence>
<evidence type="ECO:0000313" key="10">
    <source>
        <dbReference type="EMBL" id="EGC29693.1"/>
    </source>
</evidence>
<dbReference type="InParanoid" id="F1A282"/>
<dbReference type="GO" id="GO:0046338">
    <property type="term" value="P:phosphatidylethanolamine catabolic process"/>
    <property type="evidence" value="ECO:0007669"/>
    <property type="project" value="EnsemblProtists"/>
</dbReference>
<dbReference type="FunCoup" id="F1A282">
    <property type="interactions" value="3"/>
</dbReference>
<evidence type="ECO:0000256" key="7">
    <source>
        <dbReference type="ARBA" id="ARBA00023098"/>
    </source>
</evidence>
<dbReference type="GO" id="GO:0009395">
    <property type="term" value="P:phospholipid catabolic process"/>
    <property type="evidence" value="ECO:0000318"/>
    <property type="project" value="GO_Central"/>
</dbReference>
<evidence type="ECO:0000256" key="4">
    <source>
        <dbReference type="ARBA" id="ARBA00022729"/>
    </source>
</evidence>
<organism evidence="10 11">
    <name type="scientific">Dictyostelium purpureum</name>
    <name type="common">Slime mold</name>
    <dbReference type="NCBI Taxonomy" id="5786"/>
    <lineage>
        <taxon>Eukaryota</taxon>
        <taxon>Amoebozoa</taxon>
        <taxon>Evosea</taxon>
        <taxon>Eumycetozoa</taxon>
        <taxon>Dictyostelia</taxon>
        <taxon>Dictyosteliales</taxon>
        <taxon>Dictyosteliaceae</taxon>
        <taxon>Dictyostelium</taxon>
    </lineage>
</organism>
<feature type="non-terminal residue" evidence="10">
    <location>
        <position position="1"/>
    </location>
</feature>